<protein>
    <submittedName>
        <fullName evidence="6">Segregation and condensation protein B</fullName>
    </submittedName>
</protein>
<keyword evidence="1" id="KW-0963">Cytoplasm</keyword>
<dbReference type="OrthoDB" id="9806226at2"/>
<evidence type="ECO:0000256" key="2">
    <source>
        <dbReference type="ARBA" id="ARBA00022618"/>
    </source>
</evidence>
<feature type="region of interest" description="Disordered" evidence="5">
    <location>
        <begin position="273"/>
        <end position="326"/>
    </location>
</feature>
<dbReference type="Pfam" id="PF04079">
    <property type="entry name" value="SMC_ScpB"/>
    <property type="match status" value="1"/>
</dbReference>
<dbReference type="Proteomes" id="UP000295371">
    <property type="component" value="Unassembled WGS sequence"/>
</dbReference>
<comment type="caution">
    <text evidence="6">The sequence shown here is derived from an EMBL/GenBank/DDBJ whole genome shotgun (WGS) entry which is preliminary data.</text>
</comment>
<gene>
    <name evidence="6" type="ORF">CLV29_0715</name>
</gene>
<dbReference type="PANTHER" id="PTHR34298">
    <property type="entry name" value="SEGREGATION AND CONDENSATION PROTEIN B"/>
    <property type="match status" value="1"/>
</dbReference>
<dbReference type="InterPro" id="IPR036390">
    <property type="entry name" value="WH_DNA-bd_sf"/>
</dbReference>
<dbReference type="AlphaFoldDB" id="A0A4R7J782"/>
<evidence type="ECO:0000313" key="6">
    <source>
        <dbReference type="EMBL" id="TDT33114.1"/>
    </source>
</evidence>
<dbReference type="RefSeq" id="WP_133753677.1">
    <property type="nucleotide sequence ID" value="NZ_SOAW01000001.1"/>
</dbReference>
<keyword evidence="3" id="KW-0159">Chromosome partition</keyword>
<feature type="compositionally biased region" description="Low complexity" evidence="5">
    <location>
        <begin position="12"/>
        <end position="37"/>
    </location>
</feature>
<evidence type="ECO:0000313" key="7">
    <source>
        <dbReference type="Proteomes" id="UP000295371"/>
    </source>
</evidence>
<evidence type="ECO:0000256" key="3">
    <source>
        <dbReference type="ARBA" id="ARBA00022829"/>
    </source>
</evidence>
<keyword evidence="2" id="KW-0132">Cell division</keyword>
<dbReference type="PANTHER" id="PTHR34298:SF2">
    <property type="entry name" value="SEGREGATION AND CONDENSATION PROTEIN B"/>
    <property type="match status" value="1"/>
</dbReference>
<dbReference type="GO" id="GO:0051304">
    <property type="term" value="P:chromosome separation"/>
    <property type="evidence" value="ECO:0007669"/>
    <property type="project" value="InterPro"/>
</dbReference>
<sequence length="326" mass="33234">MNPPEDPRQTDAASASGTGAAAPGETAPGETAPPEAGRVAEPAHAEAVGEDLTDQSPADADAAGDSGSAGTEVRVGAIESEQQADLGNGPTAEELSGPIEALLLMAEAPLPSADLAASLRAPVPVVEECLKQLARFYDETRRGFALRHVGGGWRLWTRAEHAEVLGQAVLEGQTARLSQAALETLAVVAYLQPVSRSRVAAVRGVNVDGVMRTLLARNLVAEVAAATGAGQAALFGTTDYFLERMGMADLSELPALAPYLPDASDLEAELGRLAGTDPGASAPIDSDSAETAAQVDPEADNGGVDPADPAPPTGPVTPTSEDEQHD</sequence>
<dbReference type="InterPro" id="IPR036388">
    <property type="entry name" value="WH-like_DNA-bd_sf"/>
</dbReference>
<name>A0A4R7J782_9ACTN</name>
<accession>A0A4R7J782</accession>
<keyword evidence="4" id="KW-0131">Cell cycle</keyword>
<dbReference type="Gene3D" id="1.10.10.10">
    <property type="entry name" value="Winged helix-like DNA-binding domain superfamily/Winged helix DNA-binding domain"/>
    <property type="match status" value="2"/>
</dbReference>
<dbReference type="EMBL" id="SOAW01000001">
    <property type="protein sequence ID" value="TDT33114.1"/>
    <property type="molecule type" value="Genomic_DNA"/>
</dbReference>
<proteinExistence type="predicted"/>
<organism evidence="6 7">
    <name type="scientific">Naumannella halotolerans</name>
    <dbReference type="NCBI Taxonomy" id="993414"/>
    <lineage>
        <taxon>Bacteria</taxon>
        <taxon>Bacillati</taxon>
        <taxon>Actinomycetota</taxon>
        <taxon>Actinomycetes</taxon>
        <taxon>Propionibacteriales</taxon>
        <taxon>Propionibacteriaceae</taxon>
        <taxon>Naumannella</taxon>
    </lineage>
</organism>
<evidence type="ECO:0000256" key="1">
    <source>
        <dbReference type="ARBA" id="ARBA00022490"/>
    </source>
</evidence>
<dbReference type="SUPFAM" id="SSF46785">
    <property type="entry name" value="Winged helix' DNA-binding domain"/>
    <property type="match status" value="2"/>
</dbReference>
<evidence type="ECO:0000256" key="5">
    <source>
        <dbReference type="SAM" id="MobiDB-lite"/>
    </source>
</evidence>
<dbReference type="GO" id="GO:0051301">
    <property type="term" value="P:cell division"/>
    <property type="evidence" value="ECO:0007669"/>
    <property type="project" value="UniProtKB-KW"/>
</dbReference>
<keyword evidence="7" id="KW-1185">Reference proteome</keyword>
<feature type="region of interest" description="Disordered" evidence="5">
    <location>
        <begin position="1"/>
        <end position="71"/>
    </location>
</feature>
<feature type="compositionally biased region" description="Low complexity" evidence="5">
    <location>
        <begin position="56"/>
        <end position="70"/>
    </location>
</feature>
<dbReference type="InterPro" id="IPR005234">
    <property type="entry name" value="ScpB_csome_segregation"/>
</dbReference>
<evidence type="ECO:0000256" key="4">
    <source>
        <dbReference type="ARBA" id="ARBA00023306"/>
    </source>
</evidence>
<reference evidence="6 7" key="1">
    <citation type="submission" date="2019-03" db="EMBL/GenBank/DDBJ databases">
        <title>Genomic Encyclopedia of Archaeal and Bacterial Type Strains, Phase II (KMG-II): from individual species to whole genera.</title>
        <authorList>
            <person name="Goeker M."/>
        </authorList>
    </citation>
    <scope>NUCLEOTIDE SEQUENCE [LARGE SCALE GENOMIC DNA]</scope>
    <source>
        <strain evidence="6 7">DSM 24323</strain>
    </source>
</reference>